<dbReference type="Proteomes" id="UP000617734">
    <property type="component" value="Unassembled WGS sequence"/>
</dbReference>
<evidence type="ECO:0000256" key="1">
    <source>
        <dbReference type="SAM" id="MobiDB-lite"/>
    </source>
</evidence>
<dbReference type="EMBL" id="BNBO01000030">
    <property type="protein sequence ID" value="GHH76760.1"/>
    <property type="molecule type" value="Genomic_DNA"/>
</dbReference>
<dbReference type="GeneID" id="95355232"/>
<keyword evidence="4" id="KW-1185">Reference proteome</keyword>
<evidence type="ECO:0000313" key="4">
    <source>
        <dbReference type="Proteomes" id="UP000617734"/>
    </source>
</evidence>
<evidence type="ECO:0000259" key="2">
    <source>
        <dbReference type="Pfam" id="PF14206"/>
    </source>
</evidence>
<reference evidence="3" key="2">
    <citation type="submission" date="2020-09" db="EMBL/GenBank/DDBJ databases">
        <authorList>
            <person name="Sun Q."/>
            <person name="Ohkuma M."/>
        </authorList>
    </citation>
    <scope>NUCLEOTIDE SEQUENCE</scope>
    <source>
        <strain evidence="3">JCM 4646</strain>
    </source>
</reference>
<accession>A0A919G2A5</accession>
<reference evidence="3" key="1">
    <citation type="journal article" date="2014" name="Int. J. Syst. Evol. Microbiol.">
        <title>Complete genome sequence of Corynebacterium casei LMG S-19264T (=DSM 44701T), isolated from a smear-ripened cheese.</title>
        <authorList>
            <consortium name="US DOE Joint Genome Institute (JGI-PGF)"/>
            <person name="Walter F."/>
            <person name="Albersmeier A."/>
            <person name="Kalinowski J."/>
            <person name="Ruckert C."/>
        </authorList>
    </citation>
    <scope>NUCLEOTIDE SEQUENCE</scope>
    <source>
        <strain evidence="3">JCM 4646</strain>
    </source>
</reference>
<organism evidence="3 4">
    <name type="scientific">Kitasatospora indigofera</name>
    <dbReference type="NCBI Taxonomy" id="67307"/>
    <lineage>
        <taxon>Bacteria</taxon>
        <taxon>Bacillati</taxon>
        <taxon>Actinomycetota</taxon>
        <taxon>Actinomycetes</taxon>
        <taxon>Kitasatosporales</taxon>
        <taxon>Streptomycetaceae</taxon>
        <taxon>Kitasatospora</taxon>
    </lineage>
</organism>
<evidence type="ECO:0000313" key="3">
    <source>
        <dbReference type="EMBL" id="GHH76760.1"/>
    </source>
</evidence>
<gene>
    <name evidence="3" type="ORF">GCM10018781_48620</name>
</gene>
<dbReference type="RefSeq" id="WP_190213013.1">
    <property type="nucleotide sequence ID" value="NZ_BNBO01000030.1"/>
</dbReference>
<dbReference type="Pfam" id="PF14206">
    <property type="entry name" value="Cys_rich_CPCC"/>
    <property type="match status" value="1"/>
</dbReference>
<dbReference type="AlphaFoldDB" id="A0A919G2A5"/>
<feature type="domain" description="Cysteine-rich CPCC" evidence="2">
    <location>
        <begin position="16"/>
        <end position="90"/>
    </location>
</feature>
<protein>
    <recommendedName>
        <fullName evidence="2">Cysteine-rich CPCC domain-containing protein</fullName>
    </recommendedName>
</protein>
<name>A0A919G2A5_9ACTN</name>
<sequence>MTSPTSSTDPSGRQGYSCPSCGYLTLRARAMYEICQVCGWEDTGQGDEDADEYRGGPNRVTLTEARENFRAIGASEERLLGQVRPPKDSEIPDHGR</sequence>
<proteinExistence type="predicted"/>
<feature type="region of interest" description="Disordered" evidence="1">
    <location>
        <begin position="73"/>
        <end position="96"/>
    </location>
</feature>
<comment type="caution">
    <text evidence="3">The sequence shown here is derived from an EMBL/GenBank/DDBJ whole genome shotgun (WGS) entry which is preliminary data.</text>
</comment>
<dbReference type="InterPro" id="IPR025983">
    <property type="entry name" value="Cys_rich_CPCC"/>
</dbReference>